<dbReference type="InterPro" id="IPR016980">
    <property type="entry name" value="S-AdoMet-dep_MeTrfase_Alr7345"/>
</dbReference>
<protein>
    <submittedName>
        <fullName evidence="2">Class I SAM-dependent methyltransferase</fullName>
    </submittedName>
</protein>
<gene>
    <name evidence="2" type="ORF">H3N35_12965</name>
</gene>
<dbReference type="GO" id="GO:0008168">
    <property type="term" value="F:methyltransferase activity"/>
    <property type="evidence" value="ECO:0007669"/>
    <property type="project" value="UniProtKB-KW"/>
</dbReference>
<proteinExistence type="predicted"/>
<reference evidence="2 3" key="1">
    <citation type="journal article" date="2022" name="Mar. Drugs">
        <title>Bioassay-Guided Fractionation Leads to the Detection of Cholic Acid Generated by the Rare Thalassomonas sp.</title>
        <authorList>
            <person name="Pheiffer F."/>
            <person name="Schneider Y.K."/>
            <person name="Hansen E.H."/>
            <person name="Andersen J.H."/>
            <person name="Isaksson J."/>
            <person name="Busche T."/>
            <person name="R C."/>
            <person name="Kalinowski J."/>
            <person name="Zyl L.V."/>
            <person name="Trindade M."/>
        </authorList>
    </citation>
    <scope>NUCLEOTIDE SEQUENCE [LARGE SCALE GENOMIC DNA]</scope>
    <source>
        <strain evidence="2 3">A5K-61T</strain>
    </source>
</reference>
<feature type="signal peptide" evidence="1">
    <location>
        <begin position="1"/>
        <end position="20"/>
    </location>
</feature>
<dbReference type="SUPFAM" id="SSF53335">
    <property type="entry name" value="S-adenosyl-L-methionine-dependent methyltransferases"/>
    <property type="match status" value="1"/>
</dbReference>
<keyword evidence="2" id="KW-0489">Methyltransferase</keyword>
<keyword evidence="1" id="KW-0732">Signal</keyword>
<keyword evidence="2" id="KW-0808">Transferase</keyword>
<name>A0ABY7VL63_9GAMM</name>
<accession>A0ABY7VL63</accession>
<feature type="chain" id="PRO_5045897864" evidence="1">
    <location>
        <begin position="21"/>
        <end position="249"/>
    </location>
</feature>
<dbReference type="GO" id="GO:0032259">
    <property type="term" value="P:methylation"/>
    <property type="evidence" value="ECO:0007669"/>
    <property type="project" value="UniProtKB-KW"/>
</dbReference>
<dbReference type="Proteomes" id="UP001215231">
    <property type="component" value="Chromosome"/>
</dbReference>
<keyword evidence="3" id="KW-1185">Reference proteome</keyword>
<organism evidence="2 3">
    <name type="scientific">Thalassomonas haliotis</name>
    <dbReference type="NCBI Taxonomy" id="485448"/>
    <lineage>
        <taxon>Bacteria</taxon>
        <taxon>Pseudomonadati</taxon>
        <taxon>Pseudomonadota</taxon>
        <taxon>Gammaproteobacteria</taxon>
        <taxon>Alteromonadales</taxon>
        <taxon>Colwelliaceae</taxon>
        <taxon>Thalassomonas</taxon>
    </lineage>
</organism>
<dbReference type="Gene3D" id="3.40.50.150">
    <property type="entry name" value="Vaccinia Virus protein VP39"/>
    <property type="match status" value="1"/>
</dbReference>
<dbReference type="RefSeq" id="WP_274054784.1">
    <property type="nucleotide sequence ID" value="NZ_CP059693.1"/>
</dbReference>
<dbReference type="PIRSF" id="PIRSF031679">
    <property type="entry name" value="Mtase_Alr7345_prd"/>
    <property type="match status" value="1"/>
</dbReference>
<evidence type="ECO:0000256" key="1">
    <source>
        <dbReference type="SAM" id="SignalP"/>
    </source>
</evidence>
<dbReference type="EMBL" id="CP059693">
    <property type="protein sequence ID" value="WDE14241.1"/>
    <property type="molecule type" value="Genomic_DNA"/>
</dbReference>
<sequence>MLKPISALLLAATLTTPAMADDFSDKIKQALKSELRSEKEKERDRNRKPVQTLEFFGIQDDMKVLELIPGRGWYTKLLAPALRDNGQLYLALGTSRIEKSLQSEKALNKVKLLATDSDFEYNEAEKLFDLTSTDLNIKDLDAVLTFRNYHNLTVKSRTELNESVFKALKPGGIYGVVDHTRRHMQDNDNENGRRVDPVLAIKEIQAAGFEFVDYSKLHYRPDDELRYEVGRKSVTGNTDRFTFLFKKPE</sequence>
<evidence type="ECO:0000313" key="3">
    <source>
        <dbReference type="Proteomes" id="UP001215231"/>
    </source>
</evidence>
<evidence type="ECO:0000313" key="2">
    <source>
        <dbReference type="EMBL" id="WDE14241.1"/>
    </source>
</evidence>
<dbReference type="InterPro" id="IPR029063">
    <property type="entry name" value="SAM-dependent_MTases_sf"/>
</dbReference>